<sequence length="269" mass="29329">MKDTYDEALKRLLAHEGGYTNHPSDPGGPTNFGITIHDYRKYVKPNATAADVRAMKLDEAKAIYRIKYWDTQRCDELPAGIDYSVFDYGVNSGIGRSGRVLRRVVGLPDTTHVVTDEVLRAVSRRDPKALVTAINDERLRFLKSLKTWPVFGKGWGRRVAEVRAFSLKLAEHTVVATGPALHPMPKEAAPAKGVVPLPKGLQKVTTATPVAAGGATAKTLHDSGHDPWTILAVAGGFVLIAGIGWVAFHWWQQHKQHAPTPGLVPVPAI</sequence>
<proteinExistence type="predicted"/>
<dbReference type="CDD" id="cd13926">
    <property type="entry name" value="N-acetylmuramidase_GH108"/>
    <property type="match status" value="1"/>
</dbReference>
<dbReference type="AlphaFoldDB" id="A0A1W6ZLE8"/>
<dbReference type="InterPro" id="IPR023346">
    <property type="entry name" value="Lysozyme-like_dom_sf"/>
</dbReference>
<gene>
    <name evidence="1" type="ORF">CAK95_03215</name>
</gene>
<keyword evidence="2" id="KW-1185">Reference proteome</keyword>
<protein>
    <submittedName>
        <fullName evidence="1">Uncharacterized protein</fullName>
    </submittedName>
</protein>
<dbReference type="RefSeq" id="WP_086086538.1">
    <property type="nucleotide sequence ID" value="NZ_CP021112.1"/>
</dbReference>
<dbReference type="OrthoDB" id="9815229at2"/>
<dbReference type="KEGG" id="psin:CAK95_03215"/>
<dbReference type="STRING" id="1235591.CAK95_03215"/>
<accession>A0A1W6ZLE8</accession>
<dbReference type="Pfam" id="PF05838">
    <property type="entry name" value="Glyco_hydro_108"/>
    <property type="match status" value="1"/>
</dbReference>
<dbReference type="SUPFAM" id="SSF53955">
    <property type="entry name" value="Lysozyme-like"/>
    <property type="match status" value="1"/>
</dbReference>
<reference evidence="1 2" key="1">
    <citation type="submission" date="2017-05" db="EMBL/GenBank/DDBJ databases">
        <title>Full genome sequence of Pseudorhodoplanes sinuspersici.</title>
        <authorList>
            <person name="Dastgheib S.M.M."/>
            <person name="Shavandi M."/>
            <person name="Tirandaz H."/>
        </authorList>
    </citation>
    <scope>NUCLEOTIDE SEQUENCE [LARGE SCALE GENOMIC DNA]</scope>
    <source>
        <strain evidence="1 2">RIPI110</strain>
    </source>
</reference>
<name>A0A1W6ZLE8_9HYPH</name>
<dbReference type="Proteomes" id="UP000194137">
    <property type="component" value="Chromosome"/>
</dbReference>
<evidence type="ECO:0000313" key="2">
    <source>
        <dbReference type="Proteomes" id="UP000194137"/>
    </source>
</evidence>
<dbReference type="InterPro" id="IPR008565">
    <property type="entry name" value="TtsA-like_GH18_dom"/>
</dbReference>
<dbReference type="Gene3D" id="1.20.141.10">
    <property type="entry name" value="Chitosanase, subunit A, domain 1"/>
    <property type="match status" value="1"/>
</dbReference>
<dbReference type="EMBL" id="CP021112">
    <property type="protein sequence ID" value="ARP98206.1"/>
    <property type="molecule type" value="Genomic_DNA"/>
</dbReference>
<evidence type="ECO:0000313" key="1">
    <source>
        <dbReference type="EMBL" id="ARP98206.1"/>
    </source>
</evidence>
<organism evidence="1 2">
    <name type="scientific">Pseudorhodoplanes sinuspersici</name>
    <dbReference type="NCBI Taxonomy" id="1235591"/>
    <lineage>
        <taxon>Bacteria</taxon>
        <taxon>Pseudomonadati</taxon>
        <taxon>Pseudomonadota</taxon>
        <taxon>Alphaproteobacteria</taxon>
        <taxon>Hyphomicrobiales</taxon>
        <taxon>Pseudorhodoplanes</taxon>
    </lineage>
</organism>